<feature type="domain" description="G-protein coupled receptors family 1 profile" evidence="10">
    <location>
        <begin position="1"/>
        <end position="170"/>
    </location>
</feature>
<dbReference type="Pfam" id="PF00001">
    <property type="entry name" value="7tm_1"/>
    <property type="match status" value="1"/>
</dbReference>
<dbReference type="GO" id="GO:0005886">
    <property type="term" value="C:plasma membrane"/>
    <property type="evidence" value="ECO:0007669"/>
    <property type="project" value="TreeGrafter"/>
</dbReference>
<keyword evidence="4 8" id="KW-0297">G-protein coupled receptor</keyword>
<comment type="subcellular location">
    <subcellularLocation>
        <location evidence="1">Membrane</location>
        <topology evidence="1">Multi-pass membrane protein</topology>
    </subcellularLocation>
</comment>
<dbReference type="PANTHER" id="PTHR45695:SF9">
    <property type="entry name" value="LEUCOKININ RECEPTOR"/>
    <property type="match status" value="1"/>
</dbReference>
<keyword evidence="6 8" id="KW-0675">Receptor</keyword>
<dbReference type="PANTHER" id="PTHR45695">
    <property type="entry name" value="LEUCOKININ RECEPTOR-RELATED"/>
    <property type="match status" value="1"/>
</dbReference>
<gene>
    <name evidence="11" type="ORF">C0Q70_16554</name>
</gene>
<protein>
    <recommendedName>
        <fullName evidence="10">G-protein coupled receptors family 1 profile domain-containing protein</fullName>
    </recommendedName>
</protein>
<dbReference type="InterPro" id="IPR017452">
    <property type="entry name" value="GPCR_Rhodpsn_7TM"/>
</dbReference>
<accession>A0A2T7NQ41</accession>
<keyword evidence="7 8" id="KW-0807">Transducer</keyword>
<evidence type="ECO:0000259" key="10">
    <source>
        <dbReference type="PROSITE" id="PS50262"/>
    </source>
</evidence>
<evidence type="ECO:0000256" key="3">
    <source>
        <dbReference type="ARBA" id="ARBA00022989"/>
    </source>
</evidence>
<name>A0A2T7NQ41_POMCA</name>
<dbReference type="GO" id="GO:0004930">
    <property type="term" value="F:G protein-coupled receptor activity"/>
    <property type="evidence" value="ECO:0007669"/>
    <property type="project" value="UniProtKB-KW"/>
</dbReference>
<evidence type="ECO:0000313" key="12">
    <source>
        <dbReference type="Proteomes" id="UP000245119"/>
    </source>
</evidence>
<evidence type="ECO:0000256" key="5">
    <source>
        <dbReference type="ARBA" id="ARBA00023136"/>
    </source>
</evidence>
<evidence type="ECO:0000256" key="1">
    <source>
        <dbReference type="ARBA" id="ARBA00004141"/>
    </source>
</evidence>
<dbReference type="AlphaFoldDB" id="A0A2T7NQ41"/>
<evidence type="ECO:0000256" key="7">
    <source>
        <dbReference type="ARBA" id="ARBA00023224"/>
    </source>
</evidence>
<comment type="similarity">
    <text evidence="8">Belongs to the G-protein coupled receptor 1 family.</text>
</comment>
<evidence type="ECO:0000256" key="9">
    <source>
        <dbReference type="SAM" id="Phobius"/>
    </source>
</evidence>
<evidence type="ECO:0000313" key="11">
    <source>
        <dbReference type="EMBL" id="PVD23288.1"/>
    </source>
</evidence>
<dbReference type="InterPro" id="IPR000276">
    <property type="entry name" value="GPCR_Rhodpsn"/>
</dbReference>
<dbReference type="PROSITE" id="PS50262">
    <property type="entry name" value="G_PROTEIN_RECEP_F1_2"/>
    <property type="match status" value="1"/>
</dbReference>
<evidence type="ECO:0000256" key="6">
    <source>
        <dbReference type="ARBA" id="ARBA00023170"/>
    </source>
</evidence>
<feature type="transmembrane region" description="Helical" evidence="9">
    <location>
        <begin position="76"/>
        <end position="98"/>
    </location>
</feature>
<organism evidence="11 12">
    <name type="scientific">Pomacea canaliculata</name>
    <name type="common">Golden apple snail</name>
    <dbReference type="NCBI Taxonomy" id="400727"/>
    <lineage>
        <taxon>Eukaryota</taxon>
        <taxon>Metazoa</taxon>
        <taxon>Spiralia</taxon>
        <taxon>Lophotrochozoa</taxon>
        <taxon>Mollusca</taxon>
        <taxon>Gastropoda</taxon>
        <taxon>Caenogastropoda</taxon>
        <taxon>Architaenioglossa</taxon>
        <taxon>Ampullarioidea</taxon>
        <taxon>Ampullariidae</taxon>
        <taxon>Pomacea</taxon>
    </lineage>
</organism>
<keyword evidence="5 9" id="KW-0472">Membrane</keyword>
<feature type="transmembrane region" description="Helical" evidence="9">
    <location>
        <begin position="125"/>
        <end position="149"/>
    </location>
</feature>
<comment type="caution">
    <text evidence="11">The sequence shown here is derived from an EMBL/GenBank/DDBJ whole genome shotgun (WGS) entry which is preliminary data.</text>
</comment>
<sequence length="170" mass="19326">MALTSVTGWRWVAAAGRFSAASRLTDRLCQAAHVLHLLQIQSFAVSVQTLCAIAVERYFAICKPLKTRITNRKVSLTILIIWLIATIIALPAAIFIVMERTFRSLELANYLTHCKFMVDDLFHQIYHLTLVVTLYVVPMLTMGVFYTIISHHLWHVKVPGVSVRSKMRSK</sequence>
<keyword evidence="12" id="KW-1185">Reference proteome</keyword>
<evidence type="ECO:0000256" key="8">
    <source>
        <dbReference type="RuleBase" id="RU000688"/>
    </source>
</evidence>
<dbReference type="PROSITE" id="PS00237">
    <property type="entry name" value="G_PROTEIN_RECEP_F1_1"/>
    <property type="match status" value="1"/>
</dbReference>
<reference evidence="11 12" key="1">
    <citation type="submission" date="2018-04" db="EMBL/GenBank/DDBJ databases">
        <title>The genome of golden apple snail Pomacea canaliculata provides insight into stress tolerance and invasive adaptation.</title>
        <authorList>
            <person name="Liu C."/>
            <person name="Liu B."/>
            <person name="Ren Y."/>
            <person name="Zhang Y."/>
            <person name="Wang H."/>
            <person name="Li S."/>
            <person name="Jiang F."/>
            <person name="Yin L."/>
            <person name="Zhang G."/>
            <person name="Qian W."/>
            <person name="Fan W."/>
        </authorList>
    </citation>
    <scope>NUCLEOTIDE SEQUENCE [LARGE SCALE GENOMIC DNA]</scope>
    <source>
        <strain evidence="11">SZHN2017</strain>
        <tissue evidence="11">Muscle</tissue>
    </source>
</reference>
<dbReference type="OrthoDB" id="5987936at2759"/>
<keyword evidence="3 9" id="KW-1133">Transmembrane helix</keyword>
<dbReference type="Gene3D" id="1.20.1070.10">
    <property type="entry name" value="Rhodopsin 7-helix transmembrane proteins"/>
    <property type="match status" value="1"/>
</dbReference>
<keyword evidence="2 8" id="KW-0812">Transmembrane</keyword>
<dbReference type="PRINTS" id="PR00237">
    <property type="entry name" value="GPCRRHODOPSN"/>
</dbReference>
<proteinExistence type="inferred from homology"/>
<dbReference type="Proteomes" id="UP000245119">
    <property type="component" value="Linkage Group LG10"/>
</dbReference>
<dbReference type="SUPFAM" id="SSF81321">
    <property type="entry name" value="Family A G protein-coupled receptor-like"/>
    <property type="match status" value="1"/>
</dbReference>
<evidence type="ECO:0000256" key="4">
    <source>
        <dbReference type="ARBA" id="ARBA00023040"/>
    </source>
</evidence>
<dbReference type="EMBL" id="PZQS01000010">
    <property type="protein sequence ID" value="PVD23288.1"/>
    <property type="molecule type" value="Genomic_DNA"/>
</dbReference>
<evidence type="ECO:0000256" key="2">
    <source>
        <dbReference type="ARBA" id="ARBA00022692"/>
    </source>
</evidence>